<evidence type="ECO:0000313" key="11">
    <source>
        <dbReference type="Proteomes" id="UP000077115"/>
    </source>
</evidence>
<feature type="compositionally biased region" description="Polar residues" evidence="9">
    <location>
        <begin position="37"/>
        <end position="52"/>
    </location>
</feature>
<keyword evidence="5" id="KW-0862">Zinc</keyword>
<dbReference type="GO" id="GO:0008270">
    <property type="term" value="F:zinc ion binding"/>
    <property type="evidence" value="ECO:0007669"/>
    <property type="project" value="UniProtKB-KW"/>
</dbReference>
<evidence type="ECO:0000256" key="6">
    <source>
        <dbReference type="ARBA" id="ARBA00023125"/>
    </source>
</evidence>
<dbReference type="VEuPathDB" id="FungiDB:BDEG_27725"/>
<feature type="compositionally biased region" description="Polar residues" evidence="9">
    <location>
        <begin position="201"/>
        <end position="226"/>
    </location>
</feature>
<evidence type="ECO:0000313" key="10">
    <source>
        <dbReference type="EMBL" id="OAJ44503.1"/>
    </source>
</evidence>
<dbReference type="GO" id="GO:0003677">
    <property type="term" value="F:DNA binding"/>
    <property type="evidence" value="ECO:0007669"/>
    <property type="project" value="UniProtKB-KW"/>
</dbReference>
<feature type="region of interest" description="Disordered" evidence="9">
    <location>
        <begin position="145"/>
        <end position="226"/>
    </location>
</feature>
<organism evidence="10 11">
    <name type="scientific">Batrachochytrium dendrobatidis (strain JEL423)</name>
    <dbReference type="NCBI Taxonomy" id="403673"/>
    <lineage>
        <taxon>Eukaryota</taxon>
        <taxon>Fungi</taxon>
        <taxon>Fungi incertae sedis</taxon>
        <taxon>Chytridiomycota</taxon>
        <taxon>Chytridiomycota incertae sedis</taxon>
        <taxon>Chytridiomycetes</taxon>
        <taxon>Rhizophydiales</taxon>
        <taxon>Rhizophydiales incertae sedis</taxon>
        <taxon>Batrachochytrium</taxon>
    </lineage>
</organism>
<keyword evidence="4" id="KW-0863">Zinc-finger</keyword>
<dbReference type="InterPro" id="IPR051574">
    <property type="entry name" value="ZnF_E-box_Homeobox"/>
</dbReference>
<evidence type="ECO:0000256" key="9">
    <source>
        <dbReference type="SAM" id="MobiDB-lite"/>
    </source>
</evidence>
<evidence type="ECO:0000256" key="7">
    <source>
        <dbReference type="ARBA" id="ARBA00023242"/>
    </source>
</evidence>
<keyword evidence="3" id="KW-0677">Repeat</keyword>
<dbReference type="EMBL" id="DS022312">
    <property type="protein sequence ID" value="OAJ44503.1"/>
    <property type="molecule type" value="Genomic_DNA"/>
</dbReference>
<evidence type="ECO:0000256" key="4">
    <source>
        <dbReference type="ARBA" id="ARBA00022771"/>
    </source>
</evidence>
<feature type="region of interest" description="Disordered" evidence="9">
    <location>
        <begin position="82"/>
        <end position="111"/>
    </location>
</feature>
<evidence type="ECO:0000256" key="5">
    <source>
        <dbReference type="ARBA" id="ARBA00022833"/>
    </source>
</evidence>
<dbReference type="Proteomes" id="UP000077115">
    <property type="component" value="Unassembled WGS sequence"/>
</dbReference>
<feature type="compositionally biased region" description="Low complexity" evidence="9">
    <location>
        <begin position="145"/>
        <end position="154"/>
    </location>
</feature>
<sequence length="329" mass="37870">MEQHTMFKLFIGLMRLVDILFVLTAATTVNAILIQTDNDGSPKASVTSSQAFGPTDKPSPEIPNEDWKSIVDAINSSIFSQDWQDPIDEPSSSISSQDQQQPMDQPIPNTSDEYWKSIMNEIRLTTPEDWKEIVDAVNSQIYDQDQQQTIDVVDPSTSKQGRKRPMDQPSPNTPKRSRKRPIDVVDPNTPKRGRKRPADQPSPSTSRQDQQQPINEGESANTVPNQVTVLSQRYQRTFNRIKKRLVTSKEIQKKKWKEYREYADLKFSQQLALAMGKEISEPMHNPEVEKRLKEEYEKARRKIYAIRRNLKNYMAKHGLESQEPKVDSD</sequence>
<feature type="region of interest" description="Disordered" evidence="9">
    <location>
        <begin position="37"/>
        <end position="65"/>
    </location>
</feature>
<protein>
    <submittedName>
        <fullName evidence="10">Uncharacterized protein</fullName>
    </submittedName>
</protein>
<dbReference type="PANTHER" id="PTHR24391:SF18">
    <property type="entry name" value="EG:115C2.6 PROTEIN"/>
    <property type="match status" value="1"/>
</dbReference>
<reference evidence="10 11" key="1">
    <citation type="submission" date="2006-10" db="EMBL/GenBank/DDBJ databases">
        <title>The Genome Sequence of Batrachochytrium dendrobatidis JEL423.</title>
        <authorList>
            <consortium name="The Broad Institute Genome Sequencing Platform"/>
            <person name="Birren B."/>
            <person name="Lander E."/>
            <person name="Galagan J."/>
            <person name="Cuomo C."/>
            <person name="Devon K."/>
            <person name="Jaffe D."/>
            <person name="Butler J."/>
            <person name="Alvarez P."/>
            <person name="Gnerre S."/>
            <person name="Grabherr M."/>
            <person name="Kleber M."/>
            <person name="Mauceli E."/>
            <person name="Brockman W."/>
            <person name="Young S."/>
            <person name="LaButti K."/>
            <person name="Sykes S."/>
            <person name="DeCaprio D."/>
            <person name="Crawford M."/>
            <person name="Koehrsen M."/>
            <person name="Engels R."/>
            <person name="Montgomery P."/>
            <person name="Pearson M."/>
            <person name="Howarth C."/>
            <person name="Larson L."/>
            <person name="White J."/>
            <person name="O'Leary S."/>
            <person name="Kodira C."/>
            <person name="Zeng Q."/>
            <person name="Yandava C."/>
            <person name="Alvarado L."/>
            <person name="Longcore J."/>
            <person name="James T."/>
        </authorList>
    </citation>
    <scope>NUCLEOTIDE SEQUENCE [LARGE SCALE GENOMIC DNA]</scope>
    <source>
        <strain evidence="10 11">JEL423</strain>
    </source>
</reference>
<feature type="compositionally biased region" description="Low complexity" evidence="9">
    <location>
        <begin position="89"/>
        <end position="108"/>
    </location>
</feature>
<reference evidence="10 11" key="2">
    <citation type="submission" date="2016-05" db="EMBL/GenBank/DDBJ databases">
        <title>Lineage-specific infection strategies underlie the spectrum of fungal disease in amphibians.</title>
        <authorList>
            <person name="Cuomo C.A."/>
            <person name="Farrer R.A."/>
            <person name="James T."/>
            <person name="Longcore J."/>
            <person name="Birren B."/>
        </authorList>
    </citation>
    <scope>NUCLEOTIDE SEQUENCE [LARGE SCALE GENOMIC DNA]</scope>
    <source>
        <strain evidence="10 11">JEL423</strain>
    </source>
</reference>
<proteinExistence type="predicted"/>
<evidence type="ECO:0000256" key="1">
    <source>
        <dbReference type="ARBA" id="ARBA00004123"/>
    </source>
</evidence>
<comment type="subcellular location">
    <subcellularLocation>
        <location evidence="1">Nucleus</location>
    </subcellularLocation>
</comment>
<name>A0A177WWP2_BATDL</name>
<dbReference type="GO" id="GO:0006355">
    <property type="term" value="P:regulation of DNA-templated transcription"/>
    <property type="evidence" value="ECO:0007669"/>
    <property type="project" value="UniProtKB-ARBA"/>
</dbReference>
<feature type="coiled-coil region" evidence="8">
    <location>
        <begin position="289"/>
        <end position="316"/>
    </location>
</feature>
<evidence type="ECO:0000256" key="3">
    <source>
        <dbReference type="ARBA" id="ARBA00022737"/>
    </source>
</evidence>
<keyword evidence="6" id="KW-0238">DNA-binding</keyword>
<evidence type="ECO:0000256" key="2">
    <source>
        <dbReference type="ARBA" id="ARBA00022723"/>
    </source>
</evidence>
<dbReference type="PANTHER" id="PTHR24391">
    <property type="entry name" value="HISTONE H4 TRANSCRIPTION FACTOR-RELATED"/>
    <property type="match status" value="1"/>
</dbReference>
<dbReference type="AlphaFoldDB" id="A0A177WWP2"/>
<dbReference type="GO" id="GO:0005634">
    <property type="term" value="C:nucleus"/>
    <property type="evidence" value="ECO:0007669"/>
    <property type="project" value="UniProtKB-SubCell"/>
</dbReference>
<keyword evidence="2" id="KW-0479">Metal-binding</keyword>
<accession>A0A177WWP2</accession>
<gene>
    <name evidence="10" type="ORF">BDEG_27725</name>
</gene>
<keyword evidence="8" id="KW-0175">Coiled coil</keyword>
<keyword evidence="7" id="KW-0539">Nucleus</keyword>
<evidence type="ECO:0000256" key="8">
    <source>
        <dbReference type="SAM" id="Coils"/>
    </source>
</evidence>